<sequence length="126" mass="12764">MKTIALICMLAAAASGSFIQITTPAPLTTPPPNYRRGPSIILQNTNKVVDEPALPPAALPEAAVLPVVPPPVAPLLPPPVAPLLPPPAVPLAPAPIAPLAVAVPVEAPVVVKLPVLEDIQIAGVIH</sequence>
<accession>A0AAJ7L832</accession>
<reference evidence="3" key="1">
    <citation type="submission" date="2025-08" db="UniProtKB">
        <authorList>
            <consortium name="RefSeq"/>
        </authorList>
    </citation>
    <scope>IDENTIFICATION</scope>
</reference>
<proteinExistence type="predicted"/>
<dbReference type="GeneID" id="108865150"/>
<gene>
    <name evidence="3" type="primary">LOC108865150</name>
</gene>
<dbReference type="RefSeq" id="XP_018497396.1">
    <property type="nucleotide sequence ID" value="XM_018641880.1"/>
</dbReference>
<evidence type="ECO:0000256" key="1">
    <source>
        <dbReference type="SAM" id="SignalP"/>
    </source>
</evidence>
<dbReference type="KEGG" id="goe:108865150"/>
<keyword evidence="2" id="KW-1185">Reference proteome</keyword>
<dbReference type="Proteomes" id="UP000694867">
    <property type="component" value="Unplaced"/>
</dbReference>
<dbReference type="AlphaFoldDB" id="A0AAJ7L832"/>
<keyword evidence="1" id="KW-0732">Signal</keyword>
<feature type="signal peptide" evidence="1">
    <location>
        <begin position="1"/>
        <end position="16"/>
    </location>
</feature>
<evidence type="ECO:0000313" key="3">
    <source>
        <dbReference type="RefSeq" id="XP_018497396.1"/>
    </source>
</evidence>
<feature type="chain" id="PRO_5042569103" evidence="1">
    <location>
        <begin position="17"/>
        <end position="126"/>
    </location>
</feature>
<evidence type="ECO:0000313" key="2">
    <source>
        <dbReference type="Proteomes" id="UP000694867"/>
    </source>
</evidence>
<protein>
    <submittedName>
        <fullName evidence="3">Lysine-rich arabinogalactan protein 19-like</fullName>
    </submittedName>
</protein>
<organism evidence="2 3">
    <name type="scientific">Galendromus occidentalis</name>
    <name type="common">western predatory mite</name>
    <dbReference type="NCBI Taxonomy" id="34638"/>
    <lineage>
        <taxon>Eukaryota</taxon>
        <taxon>Metazoa</taxon>
        <taxon>Ecdysozoa</taxon>
        <taxon>Arthropoda</taxon>
        <taxon>Chelicerata</taxon>
        <taxon>Arachnida</taxon>
        <taxon>Acari</taxon>
        <taxon>Parasitiformes</taxon>
        <taxon>Mesostigmata</taxon>
        <taxon>Gamasina</taxon>
        <taxon>Phytoseioidea</taxon>
        <taxon>Phytoseiidae</taxon>
        <taxon>Typhlodrominae</taxon>
        <taxon>Galendromus</taxon>
    </lineage>
</organism>
<name>A0AAJ7L832_9ACAR</name>